<name>A0A413T6T7_9FIRM</name>
<reference evidence="1 2" key="1">
    <citation type="submission" date="2018-08" db="EMBL/GenBank/DDBJ databases">
        <title>A genome reference for cultivated species of the human gut microbiota.</title>
        <authorList>
            <person name="Zou Y."/>
            <person name="Xue W."/>
            <person name="Luo G."/>
        </authorList>
    </citation>
    <scope>NUCLEOTIDE SEQUENCE [LARGE SCALE GENOMIC DNA]</scope>
    <source>
        <strain evidence="1 2">AM42-30</strain>
    </source>
</reference>
<evidence type="ECO:0000313" key="1">
    <source>
        <dbReference type="EMBL" id="RHA80675.1"/>
    </source>
</evidence>
<proteinExistence type="predicted"/>
<accession>A0A413T6T7</accession>
<dbReference type="AlphaFoldDB" id="A0A413T6T7"/>
<organism evidence="1 2">
    <name type="scientific">Eubacterium ventriosum</name>
    <dbReference type="NCBI Taxonomy" id="39496"/>
    <lineage>
        <taxon>Bacteria</taxon>
        <taxon>Bacillati</taxon>
        <taxon>Bacillota</taxon>
        <taxon>Clostridia</taxon>
        <taxon>Eubacteriales</taxon>
        <taxon>Eubacteriaceae</taxon>
        <taxon>Eubacterium</taxon>
    </lineage>
</organism>
<comment type="caution">
    <text evidence="1">The sequence shown here is derived from an EMBL/GenBank/DDBJ whole genome shotgun (WGS) entry which is preliminary data.</text>
</comment>
<dbReference type="Proteomes" id="UP000285740">
    <property type="component" value="Unassembled WGS sequence"/>
</dbReference>
<dbReference type="EMBL" id="QSFV01000016">
    <property type="protein sequence ID" value="RHA80675.1"/>
    <property type="molecule type" value="Genomic_DNA"/>
</dbReference>
<sequence>MINITDTKYQEKELKDLLENAGKTLDTAGVIAVKNAYVKGIDRGHWQIEHLVETQVIDDLESVQANMWALKSYITDESCIPSEKAVDYILIGMSKQLENVIRALGYKGVND</sequence>
<gene>
    <name evidence="1" type="ORF">DW918_06180</name>
</gene>
<dbReference type="RefSeq" id="WP_118030433.1">
    <property type="nucleotide sequence ID" value="NZ_QSFV01000016.1"/>
</dbReference>
<protein>
    <submittedName>
        <fullName evidence="1">Uncharacterized protein</fullName>
    </submittedName>
</protein>
<evidence type="ECO:0000313" key="2">
    <source>
        <dbReference type="Proteomes" id="UP000285740"/>
    </source>
</evidence>